<evidence type="ECO:0000313" key="2">
    <source>
        <dbReference type="Proteomes" id="UP000192328"/>
    </source>
</evidence>
<reference evidence="1" key="1">
    <citation type="submission" date="2017-04" db="EMBL/GenBank/DDBJ databases">
        <authorList>
            <person name="Varghese N."/>
            <person name="Submissions S."/>
        </authorList>
    </citation>
    <scope>NUCLEOTIDE SEQUENCE</scope>
    <source>
        <strain evidence="1">WTE2008</strain>
    </source>
</reference>
<protein>
    <submittedName>
        <fullName evidence="1">Uncharacterized protein</fullName>
    </submittedName>
</protein>
<dbReference type="EMBL" id="FWXZ01000001">
    <property type="protein sequence ID" value="SMC42842.1"/>
    <property type="molecule type" value="Genomic_DNA"/>
</dbReference>
<keyword evidence="2" id="KW-1185">Reference proteome</keyword>
<evidence type="ECO:0000313" key="1">
    <source>
        <dbReference type="EMBL" id="SMC42842.1"/>
    </source>
</evidence>
<accession>A0AC61PJA6</accession>
<comment type="caution">
    <text evidence="1">The sequence shown here is derived from an EMBL/GenBank/DDBJ whole genome shotgun (WGS) entry which is preliminary data.</text>
</comment>
<name>A0AC61PJA6_9FIRM</name>
<proteinExistence type="predicted"/>
<sequence>MYTVVYPVLFISIGVGAVLVAIFREEKHYAKISGKKVFNLNALLDDIRRQEEKKQHASLTAAKRARRIQARKESLENARVIRELVDGLDRDAGAAVVPVIRVTCQGDGSCGRS</sequence>
<dbReference type="Proteomes" id="UP000192328">
    <property type="component" value="Unassembled WGS sequence"/>
</dbReference>
<gene>
    <name evidence="1" type="ORF">SAMN06297397_0896</name>
</gene>
<organism evidence="1 2">
    <name type="scientific">Aristaeella lactis</name>
    <dbReference type="NCBI Taxonomy" id="3046383"/>
    <lineage>
        <taxon>Bacteria</taxon>
        <taxon>Bacillati</taxon>
        <taxon>Bacillota</taxon>
        <taxon>Clostridia</taxon>
        <taxon>Eubacteriales</taxon>
        <taxon>Aristaeellaceae</taxon>
        <taxon>Aristaeella</taxon>
    </lineage>
</organism>